<accession>A0ABZ0IPS8</accession>
<dbReference type="SUPFAM" id="SSF56935">
    <property type="entry name" value="Porins"/>
    <property type="match status" value="1"/>
</dbReference>
<dbReference type="PROSITE" id="PS52016">
    <property type="entry name" value="TONB_DEPENDENT_REC_3"/>
    <property type="match status" value="1"/>
</dbReference>
<dbReference type="Pfam" id="PF00593">
    <property type="entry name" value="TonB_dep_Rec_b-barrel"/>
    <property type="match status" value="1"/>
</dbReference>
<dbReference type="RefSeq" id="WP_317489684.1">
    <property type="nucleotide sequence ID" value="NZ_CP136051.1"/>
</dbReference>
<dbReference type="EMBL" id="CP136051">
    <property type="protein sequence ID" value="WOK06994.1"/>
    <property type="molecule type" value="Genomic_DNA"/>
</dbReference>
<dbReference type="InterPro" id="IPR012910">
    <property type="entry name" value="Plug_dom"/>
</dbReference>
<evidence type="ECO:0000256" key="7">
    <source>
        <dbReference type="ARBA" id="ARBA00023136"/>
    </source>
</evidence>
<evidence type="ECO:0000256" key="11">
    <source>
        <dbReference type="RuleBase" id="RU003357"/>
    </source>
</evidence>
<evidence type="ECO:0000313" key="15">
    <source>
        <dbReference type="Proteomes" id="UP001302349"/>
    </source>
</evidence>
<sequence>MYAVGIRVVGLVACVILFLFGAKGQEVAADSVRMGKVLAPVEVSDTWLHSYAVGGHSEPLDPMAIQRQAATSLGKLLQAQQGIYLKEYGPGMLSSISLRGTSASQTSLLWNGLLINFPSLGQADFSLIPNFFIDQAEVFYGGVSSLAGSGAIGGAVAVSDRVDKDLRSIGLTQEVGSFGTSFSGLKVKASGERAGISLAGFYKKSDNDYTYRNLAKVGQPIERQSHGAYMGKGLKAAAFWNPWSKGVFDLEGWLAQYDREIIPPYTVASVGDTQVDQSLRLSLGYVHSISPLLKWESRAGRIYDFIRFNGLASATTQYMWNNSIEWMPISKVQLRAGGLINHIAADVPEYGGDLTENRSNAFLMVNWFPSARWTLNAKVRQEIVAGKWNPVSPSLGADVLILKSDEVSLNWRSQISRSYRVPTLNDRYWSPGGNLNLKPEQGWNAESGFDYSIKQGKHVLKASATGFAHWIQDWILWLPQAAGYWSPVNVRNVFSRGGELSAGHEWSAGEWVLTNDVNYKLTVSQIRAGYSGDDSNIGNQLPYVPLHQGSWSVGAQTWPWHFDSQVSFYGSRYTLVDNDINLDAYTLWNLEAGRQIRAGKSLFSLSVKVDNVLGKRYENLQYRPMPGRSFSFQLNYTLNQDKK</sequence>
<dbReference type="Proteomes" id="UP001302349">
    <property type="component" value="Chromosome"/>
</dbReference>
<dbReference type="Gene3D" id="2.40.170.20">
    <property type="entry name" value="TonB-dependent receptor, beta-barrel domain"/>
    <property type="match status" value="1"/>
</dbReference>
<keyword evidence="7 10" id="KW-0472">Membrane</keyword>
<gene>
    <name evidence="14" type="ORF">RT717_28420</name>
</gene>
<evidence type="ECO:0000256" key="5">
    <source>
        <dbReference type="ARBA" id="ARBA00022729"/>
    </source>
</evidence>
<evidence type="ECO:0000256" key="10">
    <source>
        <dbReference type="PROSITE-ProRule" id="PRU01360"/>
    </source>
</evidence>
<name>A0ABZ0IPS8_9BACT</name>
<dbReference type="InterPro" id="IPR037066">
    <property type="entry name" value="Plug_dom_sf"/>
</dbReference>
<evidence type="ECO:0000256" key="1">
    <source>
        <dbReference type="ARBA" id="ARBA00004571"/>
    </source>
</evidence>
<keyword evidence="8 14" id="KW-0675">Receptor</keyword>
<evidence type="ECO:0000256" key="2">
    <source>
        <dbReference type="ARBA" id="ARBA00022448"/>
    </source>
</evidence>
<evidence type="ECO:0000256" key="3">
    <source>
        <dbReference type="ARBA" id="ARBA00022452"/>
    </source>
</evidence>
<evidence type="ECO:0000313" key="14">
    <source>
        <dbReference type="EMBL" id="WOK06994.1"/>
    </source>
</evidence>
<dbReference type="Pfam" id="PF07715">
    <property type="entry name" value="Plug"/>
    <property type="match status" value="1"/>
</dbReference>
<dbReference type="Gene3D" id="2.170.130.10">
    <property type="entry name" value="TonB-dependent receptor, plug domain"/>
    <property type="match status" value="1"/>
</dbReference>
<protein>
    <submittedName>
        <fullName evidence="14">TonB-dependent receptor</fullName>
    </submittedName>
</protein>
<feature type="domain" description="TonB-dependent receptor-like beta-barrel" evidence="12">
    <location>
        <begin position="272"/>
        <end position="612"/>
    </location>
</feature>
<evidence type="ECO:0000256" key="4">
    <source>
        <dbReference type="ARBA" id="ARBA00022692"/>
    </source>
</evidence>
<dbReference type="InterPro" id="IPR036942">
    <property type="entry name" value="Beta-barrel_TonB_sf"/>
</dbReference>
<comment type="subcellular location">
    <subcellularLocation>
        <location evidence="1 10">Cell outer membrane</location>
        <topology evidence="1 10">Multi-pass membrane protein</topology>
    </subcellularLocation>
</comment>
<keyword evidence="6 11" id="KW-0798">TonB box</keyword>
<proteinExistence type="inferred from homology"/>
<keyword evidence="5" id="KW-0732">Signal</keyword>
<dbReference type="PANTHER" id="PTHR30069">
    <property type="entry name" value="TONB-DEPENDENT OUTER MEMBRANE RECEPTOR"/>
    <property type="match status" value="1"/>
</dbReference>
<evidence type="ECO:0000259" key="13">
    <source>
        <dbReference type="Pfam" id="PF07715"/>
    </source>
</evidence>
<organism evidence="14 15">
    <name type="scientific">Imperialibacter roseus</name>
    <dbReference type="NCBI Taxonomy" id="1324217"/>
    <lineage>
        <taxon>Bacteria</taxon>
        <taxon>Pseudomonadati</taxon>
        <taxon>Bacteroidota</taxon>
        <taxon>Cytophagia</taxon>
        <taxon>Cytophagales</taxon>
        <taxon>Flammeovirgaceae</taxon>
        <taxon>Imperialibacter</taxon>
    </lineage>
</organism>
<dbReference type="InterPro" id="IPR000531">
    <property type="entry name" value="Beta-barrel_TonB"/>
</dbReference>
<comment type="similarity">
    <text evidence="10 11">Belongs to the TonB-dependent receptor family.</text>
</comment>
<keyword evidence="3 10" id="KW-1134">Transmembrane beta strand</keyword>
<dbReference type="PANTHER" id="PTHR30069:SF29">
    <property type="entry name" value="HEMOGLOBIN AND HEMOGLOBIN-HAPTOGLOBIN-BINDING PROTEIN 1-RELATED"/>
    <property type="match status" value="1"/>
</dbReference>
<evidence type="ECO:0000259" key="12">
    <source>
        <dbReference type="Pfam" id="PF00593"/>
    </source>
</evidence>
<keyword evidence="9 10" id="KW-0998">Cell outer membrane</keyword>
<keyword evidence="4 10" id="KW-0812">Transmembrane</keyword>
<keyword evidence="15" id="KW-1185">Reference proteome</keyword>
<keyword evidence="2 10" id="KW-0813">Transport</keyword>
<reference evidence="14 15" key="1">
    <citation type="journal article" date="2023" name="Microbiol. Resour. Announc.">
        <title>Complete Genome Sequence of Imperialibacter roseus strain P4T.</title>
        <authorList>
            <person name="Tizabi D.R."/>
            <person name="Bachvaroff T."/>
            <person name="Hill R.T."/>
        </authorList>
    </citation>
    <scope>NUCLEOTIDE SEQUENCE [LARGE SCALE GENOMIC DNA]</scope>
    <source>
        <strain evidence="14 15">P4T</strain>
    </source>
</reference>
<feature type="domain" description="TonB-dependent receptor plug" evidence="13">
    <location>
        <begin position="64"/>
        <end position="155"/>
    </location>
</feature>
<evidence type="ECO:0000256" key="6">
    <source>
        <dbReference type="ARBA" id="ARBA00023077"/>
    </source>
</evidence>
<evidence type="ECO:0000256" key="8">
    <source>
        <dbReference type="ARBA" id="ARBA00023170"/>
    </source>
</evidence>
<dbReference type="InterPro" id="IPR039426">
    <property type="entry name" value="TonB-dep_rcpt-like"/>
</dbReference>
<evidence type="ECO:0000256" key="9">
    <source>
        <dbReference type="ARBA" id="ARBA00023237"/>
    </source>
</evidence>